<feature type="signal peptide" evidence="1">
    <location>
        <begin position="1"/>
        <end position="23"/>
    </location>
</feature>
<dbReference type="PROSITE" id="PS51257">
    <property type="entry name" value="PROKAR_LIPOPROTEIN"/>
    <property type="match status" value="1"/>
</dbReference>
<accession>A0ABU3XF26</accession>
<gene>
    <name evidence="2" type="ORF">RYX56_19185</name>
</gene>
<proteinExistence type="predicted"/>
<protein>
    <submittedName>
        <fullName evidence="2">Uncharacterized protein</fullName>
    </submittedName>
</protein>
<name>A0ABU3XF26_9BACI</name>
<feature type="chain" id="PRO_5045096612" evidence="1">
    <location>
        <begin position="24"/>
        <end position="114"/>
    </location>
</feature>
<sequence length="114" mass="12601">MKRSCPFYFMCIIVFLAFLTACGQESTGGSGSGVYSISVYFNDQEYTAATNDEGYEKGGMVGTIVRALPKEKLPTENGESNFFEVGTKIYSVIGEEDKIYLEQDGRVYILTANE</sequence>
<evidence type="ECO:0000256" key="1">
    <source>
        <dbReference type="SAM" id="SignalP"/>
    </source>
</evidence>
<evidence type="ECO:0000313" key="3">
    <source>
        <dbReference type="Proteomes" id="UP001287282"/>
    </source>
</evidence>
<dbReference type="EMBL" id="JAWJBA010000009">
    <property type="protein sequence ID" value="MDV2686498.1"/>
    <property type="molecule type" value="Genomic_DNA"/>
</dbReference>
<organism evidence="2 3">
    <name type="scientific">Alkalihalophilus lindianensis</name>
    <dbReference type="NCBI Taxonomy" id="1630542"/>
    <lineage>
        <taxon>Bacteria</taxon>
        <taxon>Bacillati</taxon>
        <taxon>Bacillota</taxon>
        <taxon>Bacilli</taxon>
        <taxon>Bacillales</taxon>
        <taxon>Bacillaceae</taxon>
        <taxon>Alkalihalophilus</taxon>
    </lineage>
</organism>
<evidence type="ECO:0000313" key="2">
    <source>
        <dbReference type="EMBL" id="MDV2686498.1"/>
    </source>
</evidence>
<dbReference type="RefSeq" id="WP_317123656.1">
    <property type="nucleotide sequence ID" value="NZ_JAWJBA010000009.1"/>
</dbReference>
<reference evidence="2 3" key="1">
    <citation type="submission" date="2023-10" db="EMBL/GenBank/DDBJ databases">
        <title>Screening of Alkalihalobacillus lindianensis BZ-TG-R113 and Its Alleviation of Salt Stress on Rapeseed Growth.</title>
        <authorList>
            <person name="Zhao B."/>
            <person name="Guo T."/>
        </authorList>
    </citation>
    <scope>NUCLEOTIDE SEQUENCE [LARGE SCALE GENOMIC DNA]</scope>
    <source>
        <strain evidence="2 3">BZ-TG-R113</strain>
    </source>
</reference>
<dbReference type="Proteomes" id="UP001287282">
    <property type="component" value="Unassembled WGS sequence"/>
</dbReference>
<comment type="caution">
    <text evidence="2">The sequence shown here is derived from an EMBL/GenBank/DDBJ whole genome shotgun (WGS) entry which is preliminary data.</text>
</comment>
<keyword evidence="3" id="KW-1185">Reference proteome</keyword>
<keyword evidence="1" id="KW-0732">Signal</keyword>